<sequence>EALDEFAQKKEREERKASLEQEERQREKQARKMHYLVSTKQIPGIYNSPFRKEPDPWELQLQKAKPLAHQMPAINQMWSKSSTNWLACTSARSFPRSGSGPFRDIHEVLEQRYKPLEPTLRGAEPINHLQLAREALKQEDQMRNLNEKMFLPFSSYHKKKKYVPLIHSSSKYGPSSYGQKHFRSEDPRRWICGKDFQTVLPSFELFSKFGKSYSKAGQIV</sequence>
<feature type="compositionally biased region" description="Basic and acidic residues" evidence="1">
    <location>
        <begin position="1"/>
        <end position="30"/>
    </location>
</feature>
<dbReference type="Proteomes" id="UP000694381">
    <property type="component" value="Unassembled WGS sequence"/>
</dbReference>
<reference evidence="2" key="2">
    <citation type="submission" date="2025-09" db="UniProtKB">
        <authorList>
            <consortium name="Ensembl"/>
        </authorList>
    </citation>
    <scope>IDENTIFICATION</scope>
</reference>
<dbReference type="AlphaFoldDB" id="A0A8C6QJF8"/>
<dbReference type="GeneTree" id="ENSGT00390000011270"/>
<name>A0A8C6QJF8_NANGA</name>
<dbReference type="Ensembl" id="ENSNGAT00000008296.1">
    <property type="protein sequence ID" value="ENSNGAP00000004938.1"/>
    <property type="gene ID" value="ENSNGAG00000006816.1"/>
</dbReference>
<evidence type="ECO:0000313" key="2">
    <source>
        <dbReference type="Ensembl" id="ENSNGAP00000004938.1"/>
    </source>
</evidence>
<organism evidence="2 3">
    <name type="scientific">Nannospalax galili</name>
    <name type="common">Northern Israeli blind subterranean mole rat</name>
    <name type="synonym">Spalax galili</name>
    <dbReference type="NCBI Taxonomy" id="1026970"/>
    <lineage>
        <taxon>Eukaryota</taxon>
        <taxon>Metazoa</taxon>
        <taxon>Chordata</taxon>
        <taxon>Craniata</taxon>
        <taxon>Vertebrata</taxon>
        <taxon>Euteleostomi</taxon>
        <taxon>Mammalia</taxon>
        <taxon>Eutheria</taxon>
        <taxon>Euarchontoglires</taxon>
        <taxon>Glires</taxon>
        <taxon>Rodentia</taxon>
        <taxon>Myomorpha</taxon>
        <taxon>Muroidea</taxon>
        <taxon>Spalacidae</taxon>
        <taxon>Spalacinae</taxon>
        <taxon>Nannospalax</taxon>
    </lineage>
</organism>
<reference evidence="2" key="1">
    <citation type="submission" date="2025-08" db="UniProtKB">
        <authorList>
            <consortium name="Ensembl"/>
        </authorList>
    </citation>
    <scope>IDENTIFICATION</scope>
</reference>
<evidence type="ECO:0008006" key="4">
    <source>
        <dbReference type="Google" id="ProtNLM"/>
    </source>
</evidence>
<evidence type="ECO:0000256" key="1">
    <source>
        <dbReference type="SAM" id="MobiDB-lite"/>
    </source>
</evidence>
<evidence type="ECO:0000313" key="3">
    <source>
        <dbReference type="Proteomes" id="UP000694381"/>
    </source>
</evidence>
<proteinExistence type="predicted"/>
<protein>
    <recommendedName>
        <fullName evidence="4">Spermatogenesis-associated protein 17</fullName>
    </recommendedName>
</protein>
<feature type="region of interest" description="Disordered" evidence="1">
    <location>
        <begin position="1"/>
        <end position="34"/>
    </location>
</feature>
<dbReference type="OMA" id="XFLPFSS"/>
<keyword evidence="3" id="KW-1185">Reference proteome</keyword>
<accession>A0A8C6QJF8</accession>
<gene>
    <name evidence="2" type="primary">Spata17</name>
</gene>